<sequence>MSSGVARVKCTILPICYRWNFRRLWGVLDLEVCETTSGGEYRGPMMCDSSDIPTIKTENLTQSMEDGEESNQWHHELQIKDEFITKVEVESYASYSGTTLSHLQDHGPHYETEESLLNKFLIIKEEIKIKEERTKLPHILVKELGPKIEELGASLEQFTRFCIEERARDLGIGREELE</sequence>
<evidence type="ECO:0000313" key="1">
    <source>
        <dbReference type="EMBL" id="CAD7443676.1"/>
    </source>
</evidence>
<name>A0A7R9I1Z1_9NEOP</name>
<dbReference type="EMBL" id="OD566270">
    <property type="protein sequence ID" value="CAD7443676.1"/>
    <property type="molecule type" value="Genomic_DNA"/>
</dbReference>
<protein>
    <submittedName>
        <fullName evidence="1">Uncharacterized protein</fullName>
    </submittedName>
</protein>
<reference evidence="1" key="1">
    <citation type="submission" date="2020-11" db="EMBL/GenBank/DDBJ databases">
        <authorList>
            <person name="Tran Van P."/>
        </authorList>
    </citation>
    <scope>NUCLEOTIDE SEQUENCE</scope>
</reference>
<proteinExistence type="predicted"/>
<organism evidence="1">
    <name type="scientific">Timema bartmani</name>
    <dbReference type="NCBI Taxonomy" id="61472"/>
    <lineage>
        <taxon>Eukaryota</taxon>
        <taxon>Metazoa</taxon>
        <taxon>Ecdysozoa</taxon>
        <taxon>Arthropoda</taxon>
        <taxon>Hexapoda</taxon>
        <taxon>Insecta</taxon>
        <taxon>Pterygota</taxon>
        <taxon>Neoptera</taxon>
        <taxon>Polyneoptera</taxon>
        <taxon>Phasmatodea</taxon>
        <taxon>Timematodea</taxon>
        <taxon>Timematoidea</taxon>
        <taxon>Timematidae</taxon>
        <taxon>Timema</taxon>
    </lineage>
</organism>
<accession>A0A7R9I1Z1</accession>
<gene>
    <name evidence="1" type="ORF">TBIB3V08_LOCUS6076</name>
</gene>
<dbReference type="AlphaFoldDB" id="A0A7R9I1Z1"/>